<reference evidence="2 3" key="1">
    <citation type="journal article" date="2015" name="Genome Biol. Evol.">
        <title>Phylogenomic analyses indicate that early fungi evolved digesting cell walls of algal ancestors of land plants.</title>
        <authorList>
            <person name="Chang Y."/>
            <person name="Wang S."/>
            <person name="Sekimoto S."/>
            <person name="Aerts A.L."/>
            <person name="Choi C."/>
            <person name="Clum A."/>
            <person name="LaButti K.M."/>
            <person name="Lindquist E.A."/>
            <person name="Yee Ngan C."/>
            <person name="Ohm R.A."/>
            <person name="Salamov A.A."/>
            <person name="Grigoriev I.V."/>
            <person name="Spatafora J.W."/>
            <person name="Berbee M.L."/>
        </authorList>
    </citation>
    <scope>NUCLEOTIDE SEQUENCE [LARGE SCALE GENOMIC DNA]</scope>
    <source>
        <strain evidence="2 3">NRRL 1564</strain>
    </source>
</reference>
<dbReference type="Proteomes" id="UP000242474">
    <property type="component" value="Unassembled WGS sequence"/>
</dbReference>
<feature type="compositionally biased region" description="Polar residues" evidence="1">
    <location>
        <begin position="55"/>
        <end position="64"/>
    </location>
</feature>
<feature type="region of interest" description="Disordered" evidence="1">
    <location>
        <begin position="198"/>
        <end position="239"/>
    </location>
</feature>
<gene>
    <name evidence="2" type="ORF">COEREDRAFT_82764</name>
</gene>
<evidence type="ECO:0000313" key="2">
    <source>
        <dbReference type="EMBL" id="PIA14503.1"/>
    </source>
</evidence>
<keyword evidence="3" id="KW-1185">Reference proteome</keyword>
<proteinExistence type="predicted"/>
<dbReference type="OrthoDB" id="5227681at2759"/>
<evidence type="ECO:0000313" key="3">
    <source>
        <dbReference type="Proteomes" id="UP000242474"/>
    </source>
</evidence>
<feature type="compositionally biased region" description="Basic and acidic residues" evidence="1">
    <location>
        <begin position="84"/>
        <end position="93"/>
    </location>
</feature>
<evidence type="ECO:0000256" key="1">
    <source>
        <dbReference type="SAM" id="MobiDB-lite"/>
    </source>
</evidence>
<name>A0A2G5B631_COERN</name>
<protein>
    <submittedName>
        <fullName evidence="2">Uncharacterized protein</fullName>
    </submittedName>
</protein>
<accession>A0A2G5B631</accession>
<feature type="region of interest" description="Disordered" evidence="1">
    <location>
        <begin position="1"/>
        <end position="93"/>
    </location>
</feature>
<feature type="compositionally biased region" description="Basic and acidic residues" evidence="1">
    <location>
        <begin position="228"/>
        <end position="239"/>
    </location>
</feature>
<feature type="compositionally biased region" description="Low complexity" evidence="1">
    <location>
        <begin position="13"/>
        <end position="27"/>
    </location>
</feature>
<dbReference type="AlphaFoldDB" id="A0A2G5B631"/>
<dbReference type="EMBL" id="KZ303517">
    <property type="protein sequence ID" value="PIA14503.1"/>
    <property type="molecule type" value="Genomic_DNA"/>
</dbReference>
<sequence length="239" mass="25705">MDNAEFDSWGGARSSISRSKSSSTRNHSVFEGGGEHDFDISPLPAPLSVPVHASGSGSTDQPSLRQKKRWNGRISTMPFQGYDSKADSKPRVTVDQSRLEEIAVEAEMEAELVRSGMLAARKVSRKRSVPNYTSRHGPVSASTFHPPPVLPAFLPNRRDGGSLRQLRYTNSYTSLSTIPQPVSPSEYLQYSRQTLNSSLSKASPLGSGAGGTTSSSGSRPTLAHASQRSRDIKGKGCAL</sequence>
<organism evidence="2 3">
    <name type="scientific">Coemansia reversa (strain ATCC 12441 / NRRL 1564)</name>
    <dbReference type="NCBI Taxonomy" id="763665"/>
    <lineage>
        <taxon>Eukaryota</taxon>
        <taxon>Fungi</taxon>
        <taxon>Fungi incertae sedis</taxon>
        <taxon>Zoopagomycota</taxon>
        <taxon>Kickxellomycotina</taxon>
        <taxon>Kickxellomycetes</taxon>
        <taxon>Kickxellales</taxon>
        <taxon>Kickxellaceae</taxon>
        <taxon>Coemansia</taxon>
    </lineage>
</organism>